<sequence>MMSTDRQIIHMDQDAFFVSVEVRKNPQLTGKPVIIGSLSDRGVVASCSYEARKFGVHSAMPARMARMLCPHGIWIRGNMDEYSKASHEITEILKENVPLIEKASIDEHYIDMTGMDRHFGTLLYAKELRAKVMKETALPISFGLSVNKTVSKMATNECKPNGELNIDKAVVQPFLNPLSIRKIPGLGEKTFIKLSDMGVKRIYELAQVHPEYMNSILGKNGIWLLQKAKGIDESPIIPYQEQKSIGTQSTFKSDSIDLVSINYLLTSMVMELAFELRQKKKQAACVTVTVRYSTREDVTKQAMIPYTALDGPLIRKVKELFRQAYQKRLLIRLVGVRLSNLVGGFEQIDLYSESEEQYSLCQAMDKIRRRFGPDAIKLASGINLNL</sequence>
<keyword evidence="3 4" id="KW-0239">DNA-directed DNA polymerase</keyword>
<dbReference type="PROSITE" id="PS50173">
    <property type="entry name" value="UMUC"/>
    <property type="match status" value="1"/>
</dbReference>
<dbReference type="InterPro" id="IPR043128">
    <property type="entry name" value="Rev_trsase/Diguanyl_cyclase"/>
</dbReference>
<dbReference type="Proteomes" id="UP001500582">
    <property type="component" value="Unassembled WGS sequence"/>
</dbReference>
<protein>
    <recommendedName>
        <fullName evidence="4">DNA polymerase IV</fullName>
        <shortName evidence="4">Pol IV</shortName>
        <ecNumber evidence="4">2.7.7.7</ecNumber>
    </recommendedName>
</protein>
<keyword evidence="4" id="KW-0808">Transferase</keyword>
<dbReference type="RefSeq" id="WP_345211780.1">
    <property type="nucleotide sequence ID" value="NZ_BAABFT010000007.1"/>
</dbReference>
<dbReference type="HAMAP" id="MF_01113">
    <property type="entry name" value="DNApol_IV"/>
    <property type="match status" value="1"/>
</dbReference>
<feature type="site" description="Substrate discrimination" evidence="4">
    <location>
        <position position="17"/>
    </location>
</feature>
<dbReference type="Pfam" id="PF00817">
    <property type="entry name" value="IMS"/>
    <property type="match status" value="1"/>
</dbReference>
<dbReference type="NCBIfam" id="NF002677">
    <property type="entry name" value="PRK02406.1"/>
    <property type="match status" value="1"/>
</dbReference>
<keyword evidence="4" id="KW-0963">Cytoplasm</keyword>
<evidence type="ECO:0000256" key="2">
    <source>
        <dbReference type="ARBA" id="ARBA00022457"/>
    </source>
</evidence>
<evidence type="ECO:0000313" key="6">
    <source>
        <dbReference type="EMBL" id="GAA4325988.1"/>
    </source>
</evidence>
<dbReference type="CDD" id="cd03586">
    <property type="entry name" value="PolY_Pol_IV_kappa"/>
    <property type="match status" value="1"/>
</dbReference>
<keyword evidence="4" id="KW-0234">DNA repair</keyword>
<keyword evidence="4" id="KW-0460">Magnesium</keyword>
<dbReference type="InterPro" id="IPR050116">
    <property type="entry name" value="DNA_polymerase-Y"/>
</dbReference>
<keyword evidence="4" id="KW-0235">DNA replication</keyword>
<comment type="caution">
    <text evidence="6">The sequence shown here is derived from an EMBL/GenBank/DDBJ whole genome shotgun (WGS) entry which is preliminary data.</text>
</comment>
<dbReference type="Gene3D" id="3.40.1170.60">
    <property type="match status" value="1"/>
</dbReference>
<keyword evidence="4" id="KW-0479">Metal-binding</keyword>
<keyword evidence="4" id="KW-0548">Nucleotidyltransferase</keyword>
<dbReference type="Pfam" id="PF11799">
    <property type="entry name" value="IMS_C"/>
    <property type="match status" value="1"/>
</dbReference>
<keyword evidence="2 4" id="KW-0515">Mutator protein</keyword>
<keyword evidence="7" id="KW-1185">Reference proteome</keyword>
<dbReference type="Gene3D" id="3.30.70.270">
    <property type="match status" value="1"/>
</dbReference>
<dbReference type="SUPFAM" id="SSF100879">
    <property type="entry name" value="Lesion bypass DNA polymerase (Y-family), little finger domain"/>
    <property type="match status" value="1"/>
</dbReference>
<evidence type="ECO:0000256" key="1">
    <source>
        <dbReference type="ARBA" id="ARBA00010945"/>
    </source>
</evidence>
<feature type="active site" evidence="4">
    <location>
        <position position="107"/>
    </location>
</feature>
<comment type="cofactor">
    <cofactor evidence="4">
        <name>Mg(2+)</name>
        <dbReference type="ChEBI" id="CHEBI:18420"/>
    </cofactor>
    <text evidence="4">Binds 2 magnesium ions per subunit.</text>
</comment>
<keyword evidence="4" id="KW-0238">DNA-binding</keyword>
<comment type="subcellular location">
    <subcellularLocation>
        <location evidence="4">Cytoplasm</location>
    </subcellularLocation>
</comment>
<name>A0ABP8GKP9_9SPHI</name>
<dbReference type="InterPro" id="IPR001126">
    <property type="entry name" value="UmuC"/>
</dbReference>
<comment type="similarity">
    <text evidence="1 4">Belongs to the DNA polymerase type-Y family.</text>
</comment>
<evidence type="ECO:0000259" key="5">
    <source>
        <dbReference type="PROSITE" id="PS50173"/>
    </source>
</evidence>
<accession>A0ABP8GKP9</accession>
<dbReference type="InterPro" id="IPR043502">
    <property type="entry name" value="DNA/RNA_pol_sf"/>
</dbReference>
<evidence type="ECO:0000256" key="3">
    <source>
        <dbReference type="ARBA" id="ARBA00022932"/>
    </source>
</evidence>
<dbReference type="PANTHER" id="PTHR11076:SF33">
    <property type="entry name" value="DNA POLYMERASE KAPPA"/>
    <property type="match status" value="1"/>
</dbReference>
<reference evidence="7" key="1">
    <citation type="journal article" date="2019" name="Int. J. Syst. Evol. Microbiol.">
        <title>The Global Catalogue of Microorganisms (GCM) 10K type strain sequencing project: providing services to taxonomists for standard genome sequencing and annotation.</title>
        <authorList>
            <consortium name="The Broad Institute Genomics Platform"/>
            <consortium name="The Broad Institute Genome Sequencing Center for Infectious Disease"/>
            <person name="Wu L."/>
            <person name="Ma J."/>
        </authorList>
    </citation>
    <scope>NUCLEOTIDE SEQUENCE [LARGE SCALE GENOMIC DNA]</scope>
    <source>
        <strain evidence="7">JCM 17705</strain>
    </source>
</reference>
<dbReference type="InterPro" id="IPR036775">
    <property type="entry name" value="DNA_pol_Y-fam_lit_finger_sf"/>
</dbReference>
<keyword evidence="4" id="KW-0227">DNA damage</keyword>
<comment type="catalytic activity">
    <reaction evidence="4">
        <text>DNA(n) + a 2'-deoxyribonucleoside 5'-triphosphate = DNA(n+1) + diphosphate</text>
        <dbReference type="Rhea" id="RHEA:22508"/>
        <dbReference type="Rhea" id="RHEA-COMP:17339"/>
        <dbReference type="Rhea" id="RHEA-COMP:17340"/>
        <dbReference type="ChEBI" id="CHEBI:33019"/>
        <dbReference type="ChEBI" id="CHEBI:61560"/>
        <dbReference type="ChEBI" id="CHEBI:173112"/>
        <dbReference type="EC" id="2.7.7.7"/>
    </reaction>
</comment>
<dbReference type="InterPro" id="IPR017961">
    <property type="entry name" value="DNA_pol_Y-fam_little_finger"/>
</dbReference>
<organism evidence="6 7">
    <name type="scientific">Mucilaginibacter gynuensis</name>
    <dbReference type="NCBI Taxonomy" id="1302236"/>
    <lineage>
        <taxon>Bacteria</taxon>
        <taxon>Pseudomonadati</taxon>
        <taxon>Bacteroidota</taxon>
        <taxon>Sphingobacteriia</taxon>
        <taxon>Sphingobacteriales</taxon>
        <taxon>Sphingobacteriaceae</taxon>
        <taxon>Mucilaginibacter</taxon>
    </lineage>
</organism>
<dbReference type="PANTHER" id="PTHR11076">
    <property type="entry name" value="DNA REPAIR POLYMERASE UMUC / TRANSFERASE FAMILY MEMBER"/>
    <property type="match status" value="1"/>
</dbReference>
<dbReference type="Gene3D" id="3.30.1490.100">
    <property type="entry name" value="DNA polymerase, Y-family, little finger domain"/>
    <property type="match status" value="1"/>
</dbReference>
<comment type="subunit">
    <text evidence="4">Monomer.</text>
</comment>
<comment type="function">
    <text evidence="4">Poorly processive, error-prone DNA polymerase involved in untargeted mutagenesis. Copies undamaged DNA at stalled replication forks, which arise in vivo from mismatched or misaligned primer ends. These misaligned primers can be extended by PolIV. Exhibits no 3'-5' exonuclease (proofreading) activity. May be involved in translesional synthesis, in conjunction with the beta clamp from PolIII.</text>
</comment>
<gene>
    <name evidence="6" type="primary">dinB_2</name>
    <name evidence="4" type="synonym">dinB</name>
    <name evidence="6" type="ORF">GCM10023149_28560</name>
</gene>
<dbReference type="SUPFAM" id="SSF56672">
    <property type="entry name" value="DNA/RNA polymerases"/>
    <property type="match status" value="1"/>
</dbReference>
<evidence type="ECO:0000256" key="4">
    <source>
        <dbReference type="HAMAP-Rule" id="MF_01113"/>
    </source>
</evidence>
<dbReference type="InterPro" id="IPR022880">
    <property type="entry name" value="DNApol_IV"/>
</dbReference>
<proteinExistence type="inferred from homology"/>
<feature type="binding site" evidence="4">
    <location>
        <position position="12"/>
    </location>
    <ligand>
        <name>Mg(2+)</name>
        <dbReference type="ChEBI" id="CHEBI:18420"/>
    </ligand>
</feature>
<feature type="domain" description="UmuC" evidence="5">
    <location>
        <begin position="8"/>
        <end position="187"/>
    </location>
</feature>
<dbReference type="Gene3D" id="1.10.150.20">
    <property type="entry name" value="5' to 3' exonuclease, C-terminal subdomain"/>
    <property type="match status" value="1"/>
</dbReference>
<dbReference type="EC" id="2.7.7.7" evidence="4"/>
<evidence type="ECO:0000313" key="7">
    <source>
        <dbReference type="Proteomes" id="UP001500582"/>
    </source>
</evidence>
<dbReference type="EMBL" id="BAABFT010000007">
    <property type="protein sequence ID" value="GAA4325988.1"/>
    <property type="molecule type" value="Genomic_DNA"/>
</dbReference>
<feature type="binding site" evidence="4">
    <location>
        <position position="106"/>
    </location>
    <ligand>
        <name>Mg(2+)</name>
        <dbReference type="ChEBI" id="CHEBI:18420"/>
    </ligand>
</feature>